<dbReference type="EMBL" id="CP154858">
    <property type="protein sequence ID" value="XDT71902.1"/>
    <property type="molecule type" value="Genomic_DNA"/>
</dbReference>
<evidence type="ECO:0000313" key="2">
    <source>
        <dbReference type="EMBL" id="XDT71902.1"/>
    </source>
</evidence>
<dbReference type="KEGG" id="tcd:AAIA72_14015"/>
<evidence type="ECO:0000256" key="1">
    <source>
        <dbReference type="SAM" id="SignalP"/>
    </source>
</evidence>
<reference evidence="2" key="1">
    <citation type="submission" date="2024-05" db="EMBL/GenBank/DDBJ databases">
        <title>Genome sequencing of novel strain.</title>
        <authorList>
            <person name="Ganbat D."/>
            <person name="Ganbat S."/>
            <person name="Lee S.-J."/>
        </authorList>
    </citation>
    <scope>NUCLEOTIDE SEQUENCE</scope>
    <source>
        <strain evidence="2">SMD15-11</strain>
    </source>
</reference>
<keyword evidence="1" id="KW-0732">Signal</keyword>
<name>A0AB39UUE5_9GAMM</name>
<sequence length="178" mass="19379">MSTLKVGLILVFLASSSFAELRAVEESELDDVSGQGGIYLSGDITINENGGPLQNAYFGNCADSSKKCGARIAYQTRENGGWFVMDDIRGRFSFQGLTLRVRHINSGFGGDGAKFDKDVLEIGLPDKVRFDDVRYTYATSSTARPTDPGFQQTNIYSVHMQGDVTMEGNLLVFPTGNP</sequence>
<dbReference type="RefSeq" id="WP_369600925.1">
    <property type="nucleotide sequence ID" value="NZ_CP154858.1"/>
</dbReference>
<organism evidence="2">
    <name type="scientific">Thermohahella caldifontis</name>
    <dbReference type="NCBI Taxonomy" id="3142973"/>
    <lineage>
        <taxon>Bacteria</taxon>
        <taxon>Pseudomonadati</taxon>
        <taxon>Pseudomonadota</taxon>
        <taxon>Gammaproteobacteria</taxon>
        <taxon>Oceanospirillales</taxon>
        <taxon>Hahellaceae</taxon>
        <taxon>Thermohahella</taxon>
    </lineage>
</organism>
<accession>A0AB39UUE5</accession>
<feature type="chain" id="PRO_5044251976" evidence="1">
    <location>
        <begin position="20"/>
        <end position="178"/>
    </location>
</feature>
<protein>
    <submittedName>
        <fullName evidence="2">Uncharacterized protein</fullName>
    </submittedName>
</protein>
<feature type="signal peptide" evidence="1">
    <location>
        <begin position="1"/>
        <end position="19"/>
    </location>
</feature>
<dbReference type="AlphaFoldDB" id="A0AB39UUE5"/>
<gene>
    <name evidence="2" type="ORF">AAIA72_14015</name>
</gene>
<proteinExistence type="predicted"/>